<reference evidence="3" key="2">
    <citation type="journal article" date="2008" name="Genome Biol.">
        <title>Improved genome assembly and evidence-based global gene model set for the chordate Ciona intestinalis: new insight into intron and operon populations.</title>
        <authorList>
            <person name="Satou Y."/>
            <person name="Mineta K."/>
            <person name="Ogasawara M."/>
            <person name="Sasakura Y."/>
            <person name="Shoguchi E."/>
            <person name="Ueno K."/>
            <person name="Yamada L."/>
            <person name="Matsumoto J."/>
            <person name="Wasserscheid J."/>
            <person name="Dewar K."/>
            <person name="Wiley G.B."/>
            <person name="Macmil S.L."/>
            <person name="Roe B.A."/>
            <person name="Zeller R.W."/>
            <person name="Hastings K.E."/>
            <person name="Lemaire P."/>
            <person name="Lindquist E."/>
            <person name="Endo T."/>
            <person name="Hotta K."/>
            <person name="Inaba K."/>
        </authorList>
    </citation>
    <scope>NUCLEOTIDE SEQUENCE [LARGE SCALE GENOMIC DNA]</scope>
    <source>
        <strain evidence="3">wild type</strain>
    </source>
</reference>
<dbReference type="FunFam" id="1.10.510.10:FF:001927">
    <property type="entry name" value="Receptor protein-tyrosine kinase"/>
    <property type="match status" value="1"/>
</dbReference>
<evidence type="ECO:0000256" key="1">
    <source>
        <dbReference type="ARBA" id="ARBA00022840"/>
    </source>
</evidence>
<dbReference type="InterPro" id="IPR000719">
    <property type="entry name" value="Prot_kinase_dom"/>
</dbReference>
<dbReference type="STRING" id="7719.ENSCINP00000021797"/>
<evidence type="ECO:0000259" key="2">
    <source>
        <dbReference type="PROSITE" id="PS50011"/>
    </source>
</evidence>
<dbReference type="HOGENOM" id="CLU_1194546_0_0_1"/>
<feature type="domain" description="Protein kinase" evidence="2">
    <location>
        <begin position="1"/>
        <end position="110"/>
    </location>
</feature>
<dbReference type="SMART" id="SM00219">
    <property type="entry name" value="TyrKc"/>
    <property type="match status" value="1"/>
</dbReference>
<reference evidence="4" key="1">
    <citation type="journal article" date="2002" name="Science">
        <title>The draft genome of Ciona intestinalis: insights into chordate and vertebrate origins.</title>
        <authorList>
            <person name="Dehal P."/>
            <person name="Satou Y."/>
            <person name="Campbell R.K."/>
            <person name="Chapman J."/>
            <person name="Degnan B."/>
            <person name="De Tomaso A."/>
            <person name="Davidson B."/>
            <person name="Di Gregorio A."/>
            <person name="Gelpke M."/>
            <person name="Goodstein D.M."/>
            <person name="Harafuji N."/>
            <person name="Hastings K.E."/>
            <person name="Ho I."/>
            <person name="Hotta K."/>
            <person name="Huang W."/>
            <person name="Kawashima T."/>
            <person name="Lemaire P."/>
            <person name="Martinez D."/>
            <person name="Meinertzhagen I.A."/>
            <person name="Necula S."/>
            <person name="Nonaka M."/>
            <person name="Putnam N."/>
            <person name="Rash S."/>
            <person name="Saiga H."/>
            <person name="Satake M."/>
            <person name="Terry A."/>
            <person name="Yamada L."/>
            <person name="Wang H.G."/>
            <person name="Awazu S."/>
            <person name="Azumi K."/>
            <person name="Boore J."/>
            <person name="Branno M."/>
            <person name="Chin-Bow S."/>
            <person name="DeSantis R."/>
            <person name="Doyle S."/>
            <person name="Francino P."/>
            <person name="Keys D.N."/>
            <person name="Haga S."/>
            <person name="Hayashi H."/>
            <person name="Hino K."/>
            <person name="Imai K.S."/>
            <person name="Inaba K."/>
            <person name="Kano S."/>
            <person name="Kobayashi K."/>
            <person name="Kobayashi M."/>
            <person name="Lee B.I."/>
            <person name="Makabe K.W."/>
            <person name="Manohar C."/>
            <person name="Matassi G."/>
            <person name="Medina M."/>
            <person name="Mochizuki Y."/>
            <person name="Mount S."/>
            <person name="Morishita T."/>
            <person name="Miura S."/>
            <person name="Nakayama A."/>
            <person name="Nishizaka S."/>
            <person name="Nomoto H."/>
            <person name="Ohta F."/>
            <person name="Oishi K."/>
            <person name="Rigoutsos I."/>
            <person name="Sano M."/>
            <person name="Sasaki A."/>
            <person name="Sasakura Y."/>
            <person name="Shoguchi E."/>
            <person name="Shin-i T."/>
            <person name="Spagnuolo A."/>
            <person name="Stainier D."/>
            <person name="Suzuki M.M."/>
            <person name="Tassy O."/>
            <person name="Takatori N."/>
            <person name="Tokuoka M."/>
            <person name="Yagi K."/>
            <person name="Yoshizaki F."/>
            <person name="Wada S."/>
            <person name="Zhang C."/>
            <person name="Hyatt P.D."/>
            <person name="Larimer F."/>
            <person name="Detter C."/>
            <person name="Doggett N."/>
            <person name="Glavina T."/>
            <person name="Hawkins T."/>
            <person name="Richardson P."/>
            <person name="Lucas S."/>
            <person name="Kohara Y."/>
            <person name="Levine M."/>
            <person name="Satoh N."/>
            <person name="Rokhsar D.S."/>
        </authorList>
    </citation>
    <scope>NUCLEOTIDE SEQUENCE [LARGE SCALE GENOMIC DNA]</scope>
</reference>
<organism evidence="3 4">
    <name type="scientific">Ciona intestinalis</name>
    <name type="common">Transparent sea squirt</name>
    <name type="synonym">Ascidia intestinalis</name>
    <dbReference type="NCBI Taxonomy" id="7719"/>
    <lineage>
        <taxon>Eukaryota</taxon>
        <taxon>Metazoa</taxon>
        <taxon>Chordata</taxon>
        <taxon>Tunicata</taxon>
        <taxon>Ascidiacea</taxon>
        <taxon>Phlebobranchia</taxon>
        <taxon>Cionidae</taxon>
        <taxon>Ciona</taxon>
    </lineage>
</organism>
<dbReference type="AlphaFoldDB" id="F6SXX6"/>
<accession>F6SXX6</accession>
<dbReference type="PROSITE" id="PS50011">
    <property type="entry name" value="PROTEIN_KINASE_DOM"/>
    <property type="match status" value="1"/>
</dbReference>
<dbReference type="Proteomes" id="UP000008144">
    <property type="component" value="Chromosome 2"/>
</dbReference>
<reference evidence="3" key="3">
    <citation type="submission" date="2025-08" db="UniProtKB">
        <authorList>
            <consortium name="Ensembl"/>
        </authorList>
    </citation>
    <scope>IDENTIFICATION</scope>
</reference>
<keyword evidence="4" id="KW-1185">Reference proteome</keyword>
<dbReference type="Ensembl" id="ENSCINT00000022043.1">
    <property type="protein sequence ID" value="ENSCINP00000021797.1"/>
    <property type="gene ID" value="ENSCING00000011400.1"/>
</dbReference>
<dbReference type="Pfam" id="PF07714">
    <property type="entry name" value="PK_Tyr_Ser-Thr"/>
    <property type="match status" value="1"/>
</dbReference>
<name>F6SXX6_CIOIN</name>
<keyword evidence="1" id="KW-0547">Nucleotide-binding</keyword>
<reference evidence="3" key="4">
    <citation type="submission" date="2025-09" db="UniProtKB">
        <authorList>
            <consortium name="Ensembl"/>
        </authorList>
    </citation>
    <scope>IDENTIFICATION</scope>
</reference>
<dbReference type="PRINTS" id="PR00109">
    <property type="entry name" value="TYRKINASE"/>
</dbReference>
<dbReference type="InterPro" id="IPR011009">
    <property type="entry name" value="Kinase-like_dom_sf"/>
</dbReference>
<evidence type="ECO:0000313" key="4">
    <source>
        <dbReference type="Proteomes" id="UP000008144"/>
    </source>
</evidence>
<dbReference type="InterPro" id="IPR001245">
    <property type="entry name" value="Ser-Thr/Tyr_kinase_cat_dom"/>
</dbReference>
<dbReference type="InterPro" id="IPR050122">
    <property type="entry name" value="RTK"/>
</dbReference>
<sequence>MQNEYYKVHAPAIAPAKWTAPEALWENKFSIKSDVWSYGVLVWEIFSMGEQPYLGVPAQILYRKLSSGLRLGKPRFSNTATYSILRKCWSWKPENRPTFTELVQYFDAALLCVAQAYMDLGQPCNSLVTSTDSISQNSEAGSDSVFDYSEMMSVAIDPRMINPYPPDSSTSADTYKNTSAVSIRSATLESKDSACIMHNSGGSVSTVSEDTAAEFTFSELINPLYEVEAVVD</sequence>
<dbReference type="EMBL" id="EAAA01001507">
    <property type="status" value="NOT_ANNOTATED_CDS"/>
    <property type="molecule type" value="Genomic_DNA"/>
</dbReference>
<keyword evidence="1" id="KW-0067">ATP-binding</keyword>
<dbReference type="GO" id="GO:0004713">
    <property type="term" value="F:protein tyrosine kinase activity"/>
    <property type="evidence" value="ECO:0007669"/>
    <property type="project" value="InterPro"/>
</dbReference>
<dbReference type="Gene3D" id="1.10.510.10">
    <property type="entry name" value="Transferase(Phosphotransferase) domain 1"/>
    <property type="match status" value="1"/>
</dbReference>
<protein>
    <recommendedName>
        <fullName evidence="2">Protein kinase domain-containing protein</fullName>
    </recommendedName>
</protein>
<dbReference type="GeneTree" id="ENSGT00940000173194"/>
<dbReference type="SUPFAM" id="SSF56112">
    <property type="entry name" value="Protein kinase-like (PK-like)"/>
    <property type="match status" value="1"/>
</dbReference>
<evidence type="ECO:0000313" key="3">
    <source>
        <dbReference type="Ensembl" id="ENSCINP00000021797.1"/>
    </source>
</evidence>
<proteinExistence type="predicted"/>
<dbReference type="InParanoid" id="F6SXX6"/>
<dbReference type="GO" id="GO:0005524">
    <property type="term" value="F:ATP binding"/>
    <property type="evidence" value="ECO:0007669"/>
    <property type="project" value="UniProtKB-KW"/>
</dbReference>
<dbReference type="PANTHER" id="PTHR24416">
    <property type="entry name" value="TYROSINE-PROTEIN KINASE RECEPTOR"/>
    <property type="match status" value="1"/>
</dbReference>
<dbReference type="PANTHER" id="PTHR24416:SF611">
    <property type="entry name" value="TYROSINE-PROTEIN KINASE TRANSMEMBRANE RECEPTOR ROR"/>
    <property type="match status" value="1"/>
</dbReference>
<dbReference type="InterPro" id="IPR020635">
    <property type="entry name" value="Tyr_kinase_cat_dom"/>
</dbReference>